<dbReference type="Pfam" id="PF13087">
    <property type="entry name" value="AAA_12"/>
    <property type="match status" value="1"/>
</dbReference>
<organism evidence="4 5">
    <name type="scientific">Marasmius tenuissimus</name>
    <dbReference type="NCBI Taxonomy" id="585030"/>
    <lineage>
        <taxon>Eukaryota</taxon>
        <taxon>Fungi</taxon>
        <taxon>Dikarya</taxon>
        <taxon>Basidiomycota</taxon>
        <taxon>Agaricomycotina</taxon>
        <taxon>Agaricomycetes</taxon>
        <taxon>Agaricomycetidae</taxon>
        <taxon>Agaricales</taxon>
        <taxon>Marasmiineae</taxon>
        <taxon>Marasmiaceae</taxon>
        <taxon>Marasmius</taxon>
    </lineage>
</organism>
<dbReference type="Gene3D" id="3.40.50.300">
    <property type="entry name" value="P-loop containing nucleotide triphosphate hydrolases"/>
    <property type="match status" value="1"/>
</dbReference>
<evidence type="ECO:0000256" key="1">
    <source>
        <dbReference type="ARBA" id="ARBA00004496"/>
    </source>
</evidence>
<evidence type="ECO:0000256" key="2">
    <source>
        <dbReference type="ARBA" id="ARBA00022490"/>
    </source>
</evidence>
<dbReference type="PANTHER" id="PTHR45418">
    <property type="entry name" value="CANCER/TESTIS ANTIGEN 55"/>
    <property type="match status" value="1"/>
</dbReference>
<dbReference type="InterPro" id="IPR047187">
    <property type="entry name" value="SF1_C_Upf1"/>
</dbReference>
<dbReference type="EMBL" id="JBBXMP010000191">
    <property type="protein sequence ID" value="KAL0060132.1"/>
    <property type="molecule type" value="Genomic_DNA"/>
</dbReference>
<reference evidence="4 5" key="1">
    <citation type="submission" date="2024-05" db="EMBL/GenBank/DDBJ databases">
        <title>A draft genome resource for the thread blight pathogen Marasmius tenuissimus strain MS-2.</title>
        <authorList>
            <person name="Yulfo-Soto G.E."/>
            <person name="Baruah I.K."/>
            <person name="Amoako-Attah I."/>
            <person name="Bukari Y."/>
            <person name="Meinhardt L.W."/>
            <person name="Bailey B.A."/>
            <person name="Cohen S.P."/>
        </authorList>
    </citation>
    <scope>NUCLEOTIDE SEQUENCE [LARGE SCALE GENOMIC DNA]</scope>
    <source>
        <strain evidence="4 5">MS-2</strain>
    </source>
</reference>
<keyword evidence="4" id="KW-0456">Lyase</keyword>
<keyword evidence="5" id="KW-1185">Reference proteome</keyword>
<dbReference type="EC" id="4.3.2.2" evidence="4"/>
<dbReference type="SUPFAM" id="SSF52540">
    <property type="entry name" value="P-loop containing nucleoside triphosphate hydrolases"/>
    <property type="match status" value="1"/>
</dbReference>
<protein>
    <submittedName>
        <fullName evidence="4">Adenylosuccinase ade13</fullName>
        <ecNumber evidence="4">4.3.2.2</ecNumber>
    </submittedName>
</protein>
<dbReference type="GO" id="GO:0016829">
    <property type="term" value="F:lyase activity"/>
    <property type="evidence" value="ECO:0007669"/>
    <property type="project" value="UniProtKB-KW"/>
</dbReference>
<dbReference type="PANTHER" id="PTHR45418:SF5">
    <property type="entry name" value="BRCA2-INTERACTING PROTEIN-LIKE-RELATED"/>
    <property type="match status" value="1"/>
</dbReference>
<dbReference type="InterPro" id="IPR041679">
    <property type="entry name" value="DNA2/NAM7-like_C"/>
</dbReference>
<dbReference type="Proteomes" id="UP001437256">
    <property type="component" value="Unassembled WGS sequence"/>
</dbReference>
<accession>A0ABR2ZI59</accession>
<evidence type="ECO:0000313" key="4">
    <source>
        <dbReference type="EMBL" id="KAL0060132.1"/>
    </source>
</evidence>
<dbReference type="InterPro" id="IPR027417">
    <property type="entry name" value="P-loop_NTPase"/>
</dbReference>
<comment type="subcellular location">
    <subcellularLocation>
        <location evidence="1">Cytoplasm</location>
    </subcellularLocation>
</comment>
<evidence type="ECO:0000313" key="5">
    <source>
        <dbReference type="Proteomes" id="UP001437256"/>
    </source>
</evidence>
<feature type="domain" description="DNA2/NAM7 helicase-like C-terminal" evidence="3">
    <location>
        <begin position="2"/>
        <end position="164"/>
    </location>
</feature>
<sequence length="243" mass="27226">MFYNDSLEPYATNGLISWAGLPNPSFPVKFIGSYTKEDSVNEKATWYNPGEIERIVEVVSSLMAEATKSSPPLQPRDIGVMAPWREQVWRLRKSLRKEGYAQVDVGSVEDFQGREKRVIIISCVRSTPKYLEEDRAKGIGVVLEKKRMNVAITRAKELLVVVGNGGLLCRDPYWKGFLQFAIRNGLYVGPELNIEMDGAWISRLESELVQAQEDSGLASPDQAEDRTAMMIAGGLAREVLREV</sequence>
<evidence type="ECO:0000259" key="3">
    <source>
        <dbReference type="Pfam" id="PF13087"/>
    </source>
</evidence>
<proteinExistence type="predicted"/>
<comment type="caution">
    <text evidence="4">The sequence shown here is derived from an EMBL/GenBank/DDBJ whole genome shotgun (WGS) entry which is preliminary data.</text>
</comment>
<dbReference type="CDD" id="cd18808">
    <property type="entry name" value="SF1_C_Upf1"/>
    <property type="match status" value="1"/>
</dbReference>
<keyword evidence="2" id="KW-0963">Cytoplasm</keyword>
<gene>
    <name evidence="4" type="primary">ADE13_2</name>
    <name evidence="4" type="ORF">AAF712_013104</name>
</gene>
<name>A0ABR2ZI59_9AGAR</name>